<reference evidence="12" key="1">
    <citation type="journal article" date="2015" name="Proc. Natl. Acad. Sci. U.S.A.">
        <title>Genome sequence of the Asian Tiger mosquito, Aedes albopictus, reveals insights into its biology, genetics, and evolution.</title>
        <authorList>
            <person name="Chen X.G."/>
            <person name="Jiang X."/>
            <person name="Gu J."/>
            <person name="Xu M."/>
            <person name="Wu Y."/>
            <person name="Deng Y."/>
            <person name="Zhang C."/>
            <person name="Bonizzoni M."/>
            <person name="Dermauw W."/>
            <person name="Vontas J."/>
            <person name="Armbruster P."/>
            <person name="Huang X."/>
            <person name="Yang Y."/>
            <person name="Zhang H."/>
            <person name="He W."/>
            <person name="Peng H."/>
            <person name="Liu Y."/>
            <person name="Wu K."/>
            <person name="Chen J."/>
            <person name="Lirakis M."/>
            <person name="Topalis P."/>
            <person name="Van Leeuwen T."/>
            <person name="Hall A.B."/>
            <person name="Jiang X."/>
            <person name="Thorpe C."/>
            <person name="Mueller R.L."/>
            <person name="Sun C."/>
            <person name="Waterhouse R.M."/>
            <person name="Yan G."/>
            <person name="Tu Z.J."/>
            <person name="Fang X."/>
            <person name="James A.A."/>
        </authorList>
    </citation>
    <scope>NUCLEOTIDE SEQUENCE [LARGE SCALE GENOMIC DNA]</scope>
    <source>
        <strain evidence="12">Foshan</strain>
    </source>
</reference>
<dbReference type="InterPro" id="IPR050951">
    <property type="entry name" value="Retrovirus_Pol_polyprotein"/>
</dbReference>
<dbReference type="Pfam" id="PF17921">
    <property type="entry name" value="Integrase_H2C2"/>
    <property type="match status" value="1"/>
</dbReference>
<feature type="region of interest" description="Disordered" evidence="8">
    <location>
        <begin position="219"/>
        <end position="251"/>
    </location>
</feature>
<dbReference type="Pfam" id="PF00665">
    <property type="entry name" value="rve"/>
    <property type="match status" value="1"/>
</dbReference>
<dbReference type="PANTHER" id="PTHR37984">
    <property type="entry name" value="PROTEIN CBG26694"/>
    <property type="match status" value="1"/>
</dbReference>
<evidence type="ECO:0000259" key="10">
    <source>
        <dbReference type="PROSITE" id="PS50994"/>
    </source>
</evidence>
<name>A0ABM1YZ71_AEDAL</name>
<feature type="compositionally biased region" description="Low complexity" evidence="8">
    <location>
        <begin position="219"/>
        <end position="230"/>
    </location>
</feature>
<feature type="region of interest" description="Disordered" evidence="8">
    <location>
        <begin position="1086"/>
        <end position="1144"/>
    </location>
</feature>
<dbReference type="InterPro" id="IPR036397">
    <property type="entry name" value="RNaseH_sf"/>
</dbReference>
<sequence length="1144" mass="129903">MATNEELQAAILQMTRLLQRLAVPQATNPEQVLESLSTNISEFSFDPENGTTWFARYADLFESDARSLDDAAKVRLLLRKLDTASHSRYVNYILPKLPRDVSFADTVKTLTKIFGKQTSVFNKRYQCLQLVKSETDDIISYGGKVNRACEEFEFQDLKIDQFKCLIFVCGLKAPRYADIRARLLSRIEGETPEAPVTIQTLIDEFQRLVNLKSDTTMIEHPSSSKQSVHSVSEKKPGNRPPRTESKSSPRTPCWQCGQMHYVRDCSFSDHLCKVCNRVGHKEGYCGCVKKSSSDSSTPPREKKHVVFSVIDLSDAYLQVEVDEESKKLLTINTHRGLFQFNRLAPGVKSAPGAFQRLVDGMIADIPGVRTFLDDAIIFGPTWEAHKASLDMLLQRLEEYGFHVKLEKCRFFQTELGYLGHIVDCNGIRPDPEKLQAIASIPAPTNVSELRSFLGAVNFYGRFVRNMHEIRHPLDKLLKKDAKWQWNSDCQRSFERFKQILQSDMLLTHYDPKLPIIVAADASSTGIGAVIFHEFPNGHLKAIQHASRSLTPAEQGYGQPEKEALALTYGVTKFHKYLLGRRFTLLTDHKPLLSIFGSKKGIPLHTANRLQRWALMLLNYDFDIRHVSTNDFGCADMLSRLIDRSKQPEEDYVVAAISLEEDMVSIIHDTIDQVPVSFKAIQEETKANEALQTVLKFIRDGWPNDARSITNPDVRPYFNRRESLTHVDGCILFHDRVVVPNKFRRQVLKQFHRGHPGMVRMKSIARSFVYWPGIDNDIEDYVRRCTPCCTAGKAPIKTTLESWPIPDKPWSRIHVDYAGPVDGVFFLVVVDPYTKWPEVYATKTTTTKTTTKLLSQSFATFGVPETIVSDNGTQFTSHEFKTFCEQHGIRHVRTAPFHPQSNGLAERFVDTLKRTLRKIRSGGNTLEEALQTFLQVYRSTPTADLGEKSPAEVMFGRPIRTVSTLLLPPKHSAPELQPKARKQNERFNKKHGAVSRKFAPGDLVYAQVHQANSWQWQAATVIERIGSVTYNVFLEDRQRLIRSHTNQLKHRAVDSAPDPVPSQNSSPLSIFFDGFGLDVASQAVPNPAPAELDQRNLEIGTDESEYFSEDDDEEPPQPDPVPIPVPARERRQTRLPARFEPYWMT</sequence>
<keyword evidence="6" id="KW-0378">Hydrolase</keyword>
<keyword evidence="4" id="KW-0540">Nuclease</keyword>
<feature type="compositionally biased region" description="Basic and acidic residues" evidence="8">
    <location>
        <begin position="231"/>
        <end position="247"/>
    </location>
</feature>
<dbReference type="Pfam" id="PF17917">
    <property type="entry name" value="RT_RNaseH"/>
    <property type="match status" value="1"/>
</dbReference>
<dbReference type="Gene3D" id="1.10.340.70">
    <property type="match status" value="1"/>
</dbReference>
<evidence type="ECO:0000256" key="7">
    <source>
        <dbReference type="ARBA" id="ARBA00022918"/>
    </source>
</evidence>
<dbReference type="SUPFAM" id="SSF56672">
    <property type="entry name" value="DNA/RNA polymerases"/>
    <property type="match status" value="1"/>
</dbReference>
<keyword evidence="5" id="KW-0255">Endonuclease</keyword>
<feature type="domain" description="Integrase catalytic" evidence="10">
    <location>
        <begin position="804"/>
        <end position="957"/>
    </location>
</feature>
<keyword evidence="3" id="KW-0548">Nucleotidyltransferase</keyword>
<keyword evidence="2" id="KW-0808">Transferase</keyword>
<evidence type="ECO:0000256" key="4">
    <source>
        <dbReference type="ARBA" id="ARBA00022722"/>
    </source>
</evidence>
<dbReference type="InterPro" id="IPR043128">
    <property type="entry name" value="Rev_trsase/Diguanyl_cyclase"/>
</dbReference>
<evidence type="ECO:0000313" key="12">
    <source>
        <dbReference type="Proteomes" id="UP000069940"/>
    </source>
</evidence>
<dbReference type="RefSeq" id="XP_062714368.1">
    <property type="nucleotide sequence ID" value="XM_062858384.1"/>
</dbReference>
<dbReference type="InterPro" id="IPR043502">
    <property type="entry name" value="DNA/RNA_pol_sf"/>
</dbReference>
<dbReference type="InterPro" id="IPR055510">
    <property type="entry name" value="DUF7083"/>
</dbReference>
<dbReference type="Proteomes" id="UP000069940">
    <property type="component" value="Unassembled WGS sequence"/>
</dbReference>
<evidence type="ECO:0000259" key="9">
    <source>
        <dbReference type="PROSITE" id="PS50878"/>
    </source>
</evidence>
<feature type="domain" description="Reverse transcriptase" evidence="9">
    <location>
        <begin position="165"/>
        <end position="422"/>
    </location>
</feature>
<feature type="region of interest" description="Disordered" evidence="8">
    <location>
        <begin position="968"/>
        <end position="989"/>
    </location>
</feature>
<dbReference type="SUPFAM" id="SSF53098">
    <property type="entry name" value="Ribonuclease H-like"/>
    <property type="match status" value="1"/>
</dbReference>
<dbReference type="InterPro" id="IPR000477">
    <property type="entry name" value="RT_dom"/>
</dbReference>
<dbReference type="PANTHER" id="PTHR37984:SF5">
    <property type="entry name" value="PROTEIN NYNRIN-LIKE"/>
    <property type="match status" value="1"/>
</dbReference>
<dbReference type="GeneID" id="134291094"/>
<organism evidence="11 12">
    <name type="scientific">Aedes albopictus</name>
    <name type="common">Asian tiger mosquito</name>
    <name type="synonym">Stegomyia albopicta</name>
    <dbReference type="NCBI Taxonomy" id="7160"/>
    <lineage>
        <taxon>Eukaryota</taxon>
        <taxon>Metazoa</taxon>
        <taxon>Ecdysozoa</taxon>
        <taxon>Arthropoda</taxon>
        <taxon>Hexapoda</taxon>
        <taxon>Insecta</taxon>
        <taxon>Pterygota</taxon>
        <taxon>Neoptera</taxon>
        <taxon>Endopterygota</taxon>
        <taxon>Diptera</taxon>
        <taxon>Nematocera</taxon>
        <taxon>Culicoidea</taxon>
        <taxon>Culicidae</taxon>
        <taxon>Culicinae</taxon>
        <taxon>Aedini</taxon>
        <taxon>Aedes</taxon>
        <taxon>Stegomyia</taxon>
    </lineage>
</organism>
<dbReference type="Gene3D" id="3.30.420.10">
    <property type="entry name" value="Ribonuclease H-like superfamily/Ribonuclease H"/>
    <property type="match status" value="1"/>
</dbReference>
<dbReference type="Pfam" id="PF00078">
    <property type="entry name" value="RVT_1"/>
    <property type="match status" value="1"/>
</dbReference>
<dbReference type="InterPro" id="IPR041588">
    <property type="entry name" value="Integrase_H2C2"/>
</dbReference>
<dbReference type="Gene3D" id="3.10.10.10">
    <property type="entry name" value="HIV Type 1 Reverse Transcriptase, subunit A, domain 1"/>
    <property type="match status" value="1"/>
</dbReference>
<dbReference type="InterPro" id="IPR012337">
    <property type="entry name" value="RNaseH-like_sf"/>
</dbReference>
<keyword evidence="12" id="KW-1185">Reference proteome</keyword>
<dbReference type="PROSITE" id="PS50878">
    <property type="entry name" value="RT_POL"/>
    <property type="match status" value="1"/>
</dbReference>
<protein>
    <recommendedName>
        <fullName evidence="1">RNA-directed DNA polymerase</fullName>
        <ecNumber evidence="1">2.7.7.49</ecNumber>
    </recommendedName>
</protein>
<dbReference type="CDD" id="cd09274">
    <property type="entry name" value="RNase_HI_RT_Ty3"/>
    <property type="match status" value="1"/>
</dbReference>
<evidence type="ECO:0000256" key="8">
    <source>
        <dbReference type="SAM" id="MobiDB-lite"/>
    </source>
</evidence>
<proteinExistence type="predicted"/>
<evidence type="ECO:0000256" key="2">
    <source>
        <dbReference type="ARBA" id="ARBA00022679"/>
    </source>
</evidence>
<dbReference type="InterPro" id="IPR001584">
    <property type="entry name" value="Integrase_cat-core"/>
</dbReference>
<evidence type="ECO:0000313" key="11">
    <source>
        <dbReference type="EnsemblMetazoa" id="AALFPA23_013457.P19491"/>
    </source>
</evidence>
<feature type="compositionally biased region" description="Acidic residues" evidence="8">
    <location>
        <begin position="1099"/>
        <end position="1115"/>
    </location>
</feature>
<dbReference type="PROSITE" id="PS50994">
    <property type="entry name" value="INTEGRASE"/>
    <property type="match status" value="1"/>
</dbReference>
<dbReference type="InterPro" id="IPR041373">
    <property type="entry name" value="RT_RNaseH"/>
</dbReference>
<evidence type="ECO:0000256" key="6">
    <source>
        <dbReference type="ARBA" id="ARBA00022801"/>
    </source>
</evidence>
<dbReference type="CDD" id="cd01647">
    <property type="entry name" value="RT_LTR"/>
    <property type="match status" value="1"/>
</dbReference>
<evidence type="ECO:0000256" key="3">
    <source>
        <dbReference type="ARBA" id="ARBA00022695"/>
    </source>
</evidence>
<dbReference type="Gene3D" id="3.30.70.270">
    <property type="match status" value="2"/>
</dbReference>
<evidence type="ECO:0000256" key="1">
    <source>
        <dbReference type="ARBA" id="ARBA00012493"/>
    </source>
</evidence>
<dbReference type="EC" id="2.7.7.49" evidence="1"/>
<evidence type="ECO:0000256" key="5">
    <source>
        <dbReference type="ARBA" id="ARBA00022759"/>
    </source>
</evidence>
<accession>A0ABM1YZ71</accession>
<dbReference type="Pfam" id="PF23309">
    <property type="entry name" value="DUF7083"/>
    <property type="match status" value="1"/>
</dbReference>
<keyword evidence="7" id="KW-0695">RNA-directed DNA polymerase</keyword>
<dbReference type="EnsemblMetazoa" id="AALFPA23_013457.R19491">
    <property type="protein sequence ID" value="AALFPA23_013457.P19491"/>
    <property type="gene ID" value="AALFPA23_013457"/>
</dbReference>
<reference evidence="11" key="2">
    <citation type="submission" date="2025-05" db="UniProtKB">
        <authorList>
            <consortium name="EnsemblMetazoa"/>
        </authorList>
    </citation>
    <scope>IDENTIFICATION</scope>
    <source>
        <strain evidence="11">Foshan</strain>
    </source>
</reference>